<proteinExistence type="predicted"/>
<gene>
    <name evidence="2" type="ORF">US53_C0029G0006</name>
</gene>
<dbReference type="EMBL" id="LBTI01000029">
    <property type="protein sequence ID" value="KKQ37057.1"/>
    <property type="molecule type" value="Genomic_DNA"/>
</dbReference>
<reference evidence="2 3" key="1">
    <citation type="journal article" date="2015" name="Nature">
        <title>rRNA introns, odd ribosomes, and small enigmatic genomes across a large radiation of phyla.</title>
        <authorList>
            <person name="Brown C.T."/>
            <person name="Hug L.A."/>
            <person name="Thomas B.C."/>
            <person name="Sharon I."/>
            <person name="Castelle C.J."/>
            <person name="Singh A."/>
            <person name="Wilkins M.J."/>
            <person name="Williams K.H."/>
            <person name="Banfield J.F."/>
        </authorList>
    </citation>
    <scope>NUCLEOTIDE SEQUENCE [LARGE SCALE GENOMIC DNA]</scope>
</reference>
<evidence type="ECO:0000313" key="3">
    <source>
        <dbReference type="Proteomes" id="UP000034591"/>
    </source>
</evidence>
<dbReference type="AlphaFoldDB" id="A0A0G0H4H7"/>
<sequence>MVNIPTEIIKIARPVHWVKNLALFAALIFSRNLGSEFLFEKVVIGFIAFCLATSSAYIFNDILDVVDFFCRLKHIFMSNGHFFICGNTYFLQY</sequence>
<evidence type="ECO:0000313" key="2">
    <source>
        <dbReference type="EMBL" id="KKQ37057.1"/>
    </source>
</evidence>
<keyword evidence="1" id="KW-0812">Transmembrane</keyword>
<dbReference type="Proteomes" id="UP000034591">
    <property type="component" value="Unassembled WGS sequence"/>
</dbReference>
<evidence type="ECO:0008006" key="4">
    <source>
        <dbReference type="Google" id="ProtNLM"/>
    </source>
</evidence>
<dbReference type="InterPro" id="IPR044878">
    <property type="entry name" value="UbiA_sf"/>
</dbReference>
<feature type="transmembrane region" description="Helical" evidence="1">
    <location>
        <begin position="38"/>
        <end position="59"/>
    </location>
</feature>
<dbReference type="STRING" id="1618545.US53_C0029G0006"/>
<accession>A0A0G0H4H7</accession>
<name>A0A0G0H4H7_9BACT</name>
<protein>
    <recommendedName>
        <fullName evidence="4">Decaprenyl-phosphate phosphoribosyltransferase</fullName>
    </recommendedName>
</protein>
<keyword evidence="1" id="KW-1133">Transmembrane helix</keyword>
<evidence type="ECO:0000256" key="1">
    <source>
        <dbReference type="SAM" id="Phobius"/>
    </source>
</evidence>
<dbReference type="Gene3D" id="1.10.357.140">
    <property type="entry name" value="UbiA prenyltransferase"/>
    <property type="match status" value="1"/>
</dbReference>
<organism evidence="2 3">
    <name type="scientific">Candidatus Woesebacteria bacterium GW2011_GWA1_37_7</name>
    <dbReference type="NCBI Taxonomy" id="1618545"/>
    <lineage>
        <taxon>Bacteria</taxon>
        <taxon>Candidatus Woeseibacteriota</taxon>
    </lineage>
</organism>
<keyword evidence="1" id="KW-0472">Membrane</keyword>
<comment type="caution">
    <text evidence="2">The sequence shown here is derived from an EMBL/GenBank/DDBJ whole genome shotgun (WGS) entry which is preliminary data.</text>
</comment>